<name>A0A4U9TG75_SERFO</name>
<sequence>MMKIKRYAKALEDNDCGHQRLPADALDILRGATKNRCHQLRN</sequence>
<reference evidence="1" key="1">
    <citation type="submission" date="2019-05" db="EMBL/GenBank/DDBJ databases">
        <authorList>
            <consortium name="Pathogen Informatics"/>
        </authorList>
    </citation>
    <scope>NUCLEOTIDE SEQUENCE [LARGE SCALE GENOMIC DNA]</scope>
    <source>
        <strain evidence="1">NCTC12965</strain>
    </source>
</reference>
<proteinExistence type="predicted"/>
<gene>
    <name evidence="1" type="ORF">NCTC12965_00550</name>
</gene>
<dbReference type="AlphaFoldDB" id="A0A4U9TG75"/>
<organism evidence="1">
    <name type="scientific">Serratia fonticola</name>
    <dbReference type="NCBI Taxonomy" id="47917"/>
    <lineage>
        <taxon>Bacteria</taxon>
        <taxon>Pseudomonadati</taxon>
        <taxon>Pseudomonadota</taxon>
        <taxon>Gammaproteobacteria</taxon>
        <taxon>Enterobacterales</taxon>
        <taxon>Yersiniaceae</taxon>
        <taxon>Serratia</taxon>
    </lineage>
</organism>
<accession>A0A4U9TG75</accession>
<protein>
    <submittedName>
        <fullName evidence="1">Uncharacterized protein</fullName>
    </submittedName>
</protein>
<evidence type="ECO:0000313" key="1">
    <source>
        <dbReference type="EMBL" id="VTR18153.1"/>
    </source>
</evidence>
<dbReference type="EMBL" id="CABEEZ010000016">
    <property type="protein sequence ID" value="VTR18153.1"/>
    <property type="molecule type" value="Genomic_DNA"/>
</dbReference>